<dbReference type="InterPro" id="IPR050351">
    <property type="entry name" value="BphY/WalK/GraS-like"/>
</dbReference>
<dbReference type="InterPro" id="IPR005467">
    <property type="entry name" value="His_kinase_dom"/>
</dbReference>
<keyword evidence="6" id="KW-0547">Nucleotide-binding</keyword>
<evidence type="ECO:0000256" key="3">
    <source>
        <dbReference type="ARBA" id="ARBA00012438"/>
    </source>
</evidence>
<dbReference type="SUPFAM" id="SSF47384">
    <property type="entry name" value="Homodimeric domain of signal transducing histidine kinase"/>
    <property type="match status" value="1"/>
</dbReference>
<evidence type="ECO:0000256" key="5">
    <source>
        <dbReference type="ARBA" id="ARBA00022679"/>
    </source>
</evidence>
<evidence type="ECO:0000256" key="9">
    <source>
        <dbReference type="ARBA" id="ARBA00023012"/>
    </source>
</evidence>
<dbReference type="Gene3D" id="6.10.340.10">
    <property type="match status" value="1"/>
</dbReference>
<evidence type="ECO:0000256" key="10">
    <source>
        <dbReference type="ARBA" id="ARBA00023136"/>
    </source>
</evidence>
<keyword evidence="10 11" id="KW-0472">Membrane</keyword>
<dbReference type="PANTHER" id="PTHR42878">
    <property type="entry name" value="TWO-COMPONENT HISTIDINE KINASE"/>
    <property type="match status" value="1"/>
</dbReference>
<dbReference type="PROSITE" id="PS50109">
    <property type="entry name" value="HIS_KIN"/>
    <property type="match status" value="1"/>
</dbReference>
<gene>
    <name evidence="14" type="ORF">FD15_GL000223</name>
</gene>
<sequence length="356" mass="40038">MITKKKGEKKTTISNISLKGYLGSLVGLMIVSSLPVLLYGEYLHELASSYLKWYLLLYWLLVSLVFTGVIAYQKYIAFDVPLKRLSEATKQVAKGDFSIYLKPMHSAQKYNELDYMFENFNTMVEELGSTETLKNDFVANVSHEFKAPLAVIKSYAGVLQEQVPQDGELDDYVETIIAETDKMALLVTNVLKLNKIENQIIQTTTKEYDVSRQLVDMILTFEKVWEEKKVTINVEVPDDIFVKADAEMMEIVWQNLLSNAFKFTPTGGTVSVKAHKNSDGVEVEVIDTGSGMDKETAKRVFDKFYQGDTSHSEKGNGLGLTLVERIITLMNGTVSLSSKVGKGSNFKIWLPVSDNR</sequence>
<dbReference type="GO" id="GO:0000156">
    <property type="term" value="F:phosphorelay response regulator activity"/>
    <property type="evidence" value="ECO:0007669"/>
    <property type="project" value="TreeGrafter"/>
</dbReference>
<feature type="transmembrane region" description="Helical" evidence="11">
    <location>
        <begin position="21"/>
        <end position="39"/>
    </location>
</feature>
<evidence type="ECO:0000259" key="12">
    <source>
        <dbReference type="PROSITE" id="PS50109"/>
    </source>
</evidence>
<comment type="caution">
    <text evidence="14">The sequence shown here is derived from an EMBL/GenBank/DDBJ whole genome shotgun (WGS) entry which is preliminary data.</text>
</comment>
<keyword evidence="4" id="KW-0597">Phosphoprotein</keyword>
<keyword evidence="9" id="KW-0902">Two-component regulatory system</keyword>
<dbReference type="EMBL" id="AYZF01000008">
    <property type="protein sequence ID" value="KRN06670.1"/>
    <property type="molecule type" value="Genomic_DNA"/>
</dbReference>
<evidence type="ECO:0000256" key="6">
    <source>
        <dbReference type="ARBA" id="ARBA00022741"/>
    </source>
</evidence>
<dbReference type="InterPro" id="IPR004358">
    <property type="entry name" value="Sig_transdc_His_kin-like_C"/>
</dbReference>
<evidence type="ECO:0000256" key="8">
    <source>
        <dbReference type="ARBA" id="ARBA00022840"/>
    </source>
</evidence>
<name>A0A023CYH5_9LACO</name>
<evidence type="ECO:0000256" key="1">
    <source>
        <dbReference type="ARBA" id="ARBA00000085"/>
    </source>
</evidence>
<dbReference type="SMART" id="SM00388">
    <property type="entry name" value="HisKA"/>
    <property type="match status" value="1"/>
</dbReference>
<dbReference type="Proteomes" id="UP000050961">
    <property type="component" value="Unassembled WGS sequence"/>
</dbReference>
<feature type="domain" description="HAMP" evidence="13">
    <location>
        <begin position="81"/>
        <end position="132"/>
    </location>
</feature>
<reference evidence="14 15" key="1">
    <citation type="journal article" date="2015" name="Genome Announc.">
        <title>Expanding the biotechnology potential of lactobacilli through comparative genomics of 213 strains and associated genera.</title>
        <authorList>
            <person name="Sun Z."/>
            <person name="Harris H.M."/>
            <person name="McCann A."/>
            <person name="Guo C."/>
            <person name="Argimon S."/>
            <person name="Zhang W."/>
            <person name="Yang X."/>
            <person name="Jeffery I.B."/>
            <person name="Cooney J.C."/>
            <person name="Kagawa T.F."/>
            <person name="Liu W."/>
            <person name="Song Y."/>
            <person name="Salvetti E."/>
            <person name="Wrobel A."/>
            <person name="Rasinkangas P."/>
            <person name="Parkhill J."/>
            <person name="Rea M.C."/>
            <person name="O'Sullivan O."/>
            <person name="Ritari J."/>
            <person name="Douillard F.P."/>
            <person name="Paul Ross R."/>
            <person name="Yang R."/>
            <person name="Briner A.E."/>
            <person name="Felis G.E."/>
            <person name="de Vos W.M."/>
            <person name="Barrangou R."/>
            <person name="Klaenhammer T.R."/>
            <person name="Caufield P.W."/>
            <person name="Cui Y."/>
            <person name="Zhang H."/>
            <person name="O'Toole P.W."/>
        </authorList>
    </citation>
    <scope>NUCLEOTIDE SEQUENCE [LARGE SCALE GENOMIC DNA]</scope>
    <source>
        <strain evidence="14 15">DSM 21376</strain>
    </source>
</reference>
<evidence type="ECO:0000256" key="7">
    <source>
        <dbReference type="ARBA" id="ARBA00022777"/>
    </source>
</evidence>
<dbReference type="Pfam" id="PF00512">
    <property type="entry name" value="HisKA"/>
    <property type="match status" value="1"/>
</dbReference>
<dbReference type="FunFam" id="3.30.565.10:FF:000006">
    <property type="entry name" value="Sensor histidine kinase WalK"/>
    <property type="match status" value="1"/>
</dbReference>
<keyword evidence="7" id="KW-0418">Kinase</keyword>
<evidence type="ECO:0000313" key="15">
    <source>
        <dbReference type="Proteomes" id="UP000050961"/>
    </source>
</evidence>
<dbReference type="FunFam" id="1.10.287.130:FF:000001">
    <property type="entry name" value="Two-component sensor histidine kinase"/>
    <property type="match status" value="1"/>
</dbReference>
<protein>
    <recommendedName>
        <fullName evidence="3">histidine kinase</fullName>
        <ecNumber evidence="3">2.7.13.3</ecNumber>
    </recommendedName>
</protein>
<keyword evidence="8" id="KW-0067">ATP-binding</keyword>
<dbReference type="GO" id="GO:0030295">
    <property type="term" value="F:protein kinase activator activity"/>
    <property type="evidence" value="ECO:0007669"/>
    <property type="project" value="TreeGrafter"/>
</dbReference>
<dbReference type="OrthoDB" id="9813151at2"/>
<evidence type="ECO:0000256" key="2">
    <source>
        <dbReference type="ARBA" id="ARBA00004370"/>
    </source>
</evidence>
<dbReference type="InterPro" id="IPR003661">
    <property type="entry name" value="HisK_dim/P_dom"/>
</dbReference>
<evidence type="ECO:0000256" key="11">
    <source>
        <dbReference type="SAM" id="Phobius"/>
    </source>
</evidence>
<dbReference type="InterPro" id="IPR036097">
    <property type="entry name" value="HisK_dim/P_sf"/>
</dbReference>
<feature type="domain" description="Histidine kinase" evidence="12">
    <location>
        <begin position="140"/>
        <end position="354"/>
    </location>
</feature>
<accession>A0A023CYH5</accession>
<dbReference type="EC" id="2.7.13.3" evidence="3"/>
<evidence type="ECO:0000256" key="4">
    <source>
        <dbReference type="ARBA" id="ARBA00022553"/>
    </source>
</evidence>
<organism evidence="14 15">
    <name type="scientific">Liquorilactobacillus sucicola DSM 21376 = JCM 15457</name>
    <dbReference type="NCBI Taxonomy" id="1423806"/>
    <lineage>
        <taxon>Bacteria</taxon>
        <taxon>Bacillati</taxon>
        <taxon>Bacillota</taxon>
        <taxon>Bacilli</taxon>
        <taxon>Lactobacillales</taxon>
        <taxon>Lactobacillaceae</taxon>
        <taxon>Liquorilactobacillus</taxon>
    </lineage>
</organism>
<keyword evidence="11" id="KW-0812">Transmembrane</keyword>
<keyword evidence="11" id="KW-1133">Transmembrane helix</keyword>
<comment type="catalytic activity">
    <reaction evidence="1">
        <text>ATP + protein L-histidine = ADP + protein N-phospho-L-histidine.</text>
        <dbReference type="EC" id="2.7.13.3"/>
    </reaction>
</comment>
<proteinExistence type="predicted"/>
<dbReference type="SUPFAM" id="SSF55874">
    <property type="entry name" value="ATPase domain of HSP90 chaperone/DNA topoisomerase II/histidine kinase"/>
    <property type="match status" value="1"/>
</dbReference>
<dbReference type="CDD" id="cd00082">
    <property type="entry name" value="HisKA"/>
    <property type="match status" value="1"/>
</dbReference>
<evidence type="ECO:0000313" key="14">
    <source>
        <dbReference type="EMBL" id="KRN06670.1"/>
    </source>
</evidence>
<dbReference type="STRING" id="1423806.FD15_GL000223"/>
<dbReference type="Gene3D" id="3.30.565.10">
    <property type="entry name" value="Histidine kinase-like ATPase, C-terminal domain"/>
    <property type="match status" value="1"/>
</dbReference>
<dbReference type="RefSeq" id="WP_034989309.1">
    <property type="nucleotide sequence ID" value="NZ_AYZF01000008.1"/>
</dbReference>
<dbReference type="PROSITE" id="PS50885">
    <property type="entry name" value="HAMP"/>
    <property type="match status" value="1"/>
</dbReference>
<dbReference type="CDD" id="cd06225">
    <property type="entry name" value="HAMP"/>
    <property type="match status" value="1"/>
</dbReference>
<dbReference type="Gene3D" id="1.10.287.130">
    <property type="match status" value="1"/>
</dbReference>
<dbReference type="SMART" id="SM00387">
    <property type="entry name" value="HATPase_c"/>
    <property type="match status" value="1"/>
</dbReference>
<keyword evidence="5" id="KW-0808">Transferase</keyword>
<keyword evidence="15" id="KW-1185">Reference proteome</keyword>
<comment type="subcellular location">
    <subcellularLocation>
        <location evidence="2">Membrane</location>
    </subcellularLocation>
</comment>
<dbReference type="GO" id="GO:0007234">
    <property type="term" value="P:osmosensory signaling via phosphorelay pathway"/>
    <property type="evidence" value="ECO:0007669"/>
    <property type="project" value="TreeGrafter"/>
</dbReference>
<dbReference type="InterPro" id="IPR003660">
    <property type="entry name" value="HAMP_dom"/>
</dbReference>
<dbReference type="PRINTS" id="PR00344">
    <property type="entry name" value="BCTRLSENSOR"/>
</dbReference>
<evidence type="ECO:0000259" key="13">
    <source>
        <dbReference type="PROSITE" id="PS50885"/>
    </source>
</evidence>
<dbReference type="InterPro" id="IPR036890">
    <property type="entry name" value="HATPase_C_sf"/>
</dbReference>
<dbReference type="InterPro" id="IPR003594">
    <property type="entry name" value="HATPase_dom"/>
</dbReference>
<dbReference type="GO" id="GO:0005524">
    <property type="term" value="F:ATP binding"/>
    <property type="evidence" value="ECO:0007669"/>
    <property type="project" value="UniProtKB-KW"/>
</dbReference>
<dbReference type="AlphaFoldDB" id="A0A023CYH5"/>
<dbReference type="PANTHER" id="PTHR42878:SF7">
    <property type="entry name" value="SENSOR HISTIDINE KINASE GLRK"/>
    <property type="match status" value="1"/>
</dbReference>
<dbReference type="GO" id="GO:0000155">
    <property type="term" value="F:phosphorelay sensor kinase activity"/>
    <property type="evidence" value="ECO:0007669"/>
    <property type="project" value="InterPro"/>
</dbReference>
<feature type="transmembrane region" description="Helical" evidence="11">
    <location>
        <begin position="51"/>
        <end position="72"/>
    </location>
</feature>
<dbReference type="SUPFAM" id="SSF158472">
    <property type="entry name" value="HAMP domain-like"/>
    <property type="match status" value="1"/>
</dbReference>
<dbReference type="PATRIC" id="fig|1423806.3.peg.225"/>
<dbReference type="Pfam" id="PF02518">
    <property type="entry name" value="HATPase_c"/>
    <property type="match status" value="1"/>
</dbReference>
<dbReference type="GO" id="GO:0016020">
    <property type="term" value="C:membrane"/>
    <property type="evidence" value="ECO:0007669"/>
    <property type="project" value="UniProtKB-SubCell"/>
</dbReference>
<dbReference type="eggNOG" id="COG2205">
    <property type="taxonomic scope" value="Bacteria"/>
</dbReference>